<evidence type="ECO:0000313" key="2">
    <source>
        <dbReference type="EMBL" id="GAA2729490.1"/>
    </source>
</evidence>
<evidence type="ECO:0000313" key="3">
    <source>
        <dbReference type="Proteomes" id="UP001501842"/>
    </source>
</evidence>
<sequence length="116" mass="13033">MEQQNTRVADDREARRFELFLEDELAGFIDYKPTNAGLSFLHTEIDPRFGGRGLGSVLVGGALDAVRSEGLSVLPFCPFVRRYIQDHPEYLELVPADRRARFELPAETPEAPEPTA</sequence>
<dbReference type="InterPro" id="IPR045057">
    <property type="entry name" value="Gcn5-rel_NAT"/>
</dbReference>
<dbReference type="RefSeq" id="WP_344452062.1">
    <property type="nucleotide sequence ID" value="NZ_BAAATZ010000015.1"/>
</dbReference>
<dbReference type="Proteomes" id="UP001501842">
    <property type="component" value="Unassembled WGS sequence"/>
</dbReference>
<reference evidence="3" key="1">
    <citation type="journal article" date="2019" name="Int. J. Syst. Evol. Microbiol.">
        <title>The Global Catalogue of Microorganisms (GCM) 10K type strain sequencing project: providing services to taxonomists for standard genome sequencing and annotation.</title>
        <authorList>
            <consortium name="The Broad Institute Genomics Platform"/>
            <consortium name="The Broad Institute Genome Sequencing Center for Infectious Disease"/>
            <person name="Wu L."/>
            <person name="Ma J."/>
        </authorList>
    </citation>
    <scope>NUCLEOTIDE SEQUENCE [LARGE SCALE GENOMIC DNA]</scope>
    <source>
        <strain evidence="3">JCM 8201</strain>
    </source>
</reference>
<dbReference type="EMBL" id="BAAATZ010000015">
    <property type="protein sequence ID" value="GAA2729490.1"/>
    <property type="molecule type" value="Genomic_DNA"/>
</dbReference>
<dbReference type="Gene3D" id="3.40.630.30">
    <property type="match status" value="1"/>
</dbReference>
<organism evidence="2 3">
    <name type="scientific">Actinocorallia aurantiaca</name>
    <dbReference type="NCBI Taxonomy" id="46204"/>
    <lineage>
        <taxon>Bacteria</taxon>
        <taxon>Bacillati</taxon>
        <taxon>Actinomycetota</taxon>
        <taxon>Actinomycetes</taxon>
        <taxon>Streptosporangiales</taxon>
        <taxon>Thermomonosporaceae</taxon>
        <taxon>Actinocorallia</taxon>
    </lineage>
</organism>
<dbReference type="SUPFAM" id="SSF55729">
    <property type="entry name" value="Acyl-CoA N-acyltransferases (Nat)"/>
    <property type="match status" value="1"/>
</dbReference>
<accession>A0ABP6GSI4</accession>
<protein>
    <recommendedName>
        <fullName evidence="1">N-acetyltransferase domain-containing protein</fullName>
    </recommendedName>
</protein>
<comment type="caution">
    <text evidence="2">The sequence shown here is derived from an EMBL/GenBank/DDBJ whole genome shotgun (WGS) entry which is preliminary data.</text>
</comment>
<evidence type="ECO:0000259" key="1">
    <source>
        <dbReference type="PROSITE" id="PS51729"/>
    </source>
</evidence>
<gene>
    <name evidence="2" type="ORF">GCM10010439_40120</name>
</gene>
<dbReference type="PANTHER" id="PTHR31435">
    <property type="entry name" value="PROTEIN NATD1"/>
    <property type="match status" value="1"/>
</dbReference>
<feature type="domain" description="N-acetyltransferase" evidence="1">
    <location>
        <begin position="9"/>
        <end position="95"/>
    </location>
</feature>
<dbReference type="PROSITE" id="PS51729">
    <property type="entry name" value="GNAT_YJDJ"/>
    <property type="match status" value="1"/>
</dbReference>
<dbReference type="InterPro" id="IPR031165">
    <property type="entry name" value="GNAT_YJDJ"/>
</dbReference>
<proteinExistence type="predicted"/>
<name>A0ABP6GSI4_9ACTN</name>
<dbReference type="InterPro" id="IPR016181">
    <property type="entry name" value="Acyl_CoA_acyltransferase"/>
</dbReference>
<dbReference type="PANTHER" id="PTHR31435:SF10">
    <property type="entry name" value="BSR4717 PROTEIN"/>
    <property type="match status" value="1"/>
</dbReference>
<dbReference type="CDD" id="cd04301">
    <property type="entry name" value="NAT_SF"/>
    <property type="match status" value="1"/>
</dbReference>
<dbReference type="Pfam" id="PF14542">
    <property type="entry name" value="Acetyltransf_CG"/>
    <property type="match status" value="1"/>
</dbReference>
<keyword evidence="3" id="KW-1185">Reference proteome</keyword>